<dbReference type="EMBL" id="CP000386">
    <property type="protein sequence ID" value="ABG05772.1"/>
    <property type="molecule type" value="Genomic_DNA"/>
</dbReference>
<keyword evidence="1" id="KW-0812">Transmembrane</keyword>
<gene>
    <name evidence="2" type="ordered locus">Rxyl_2860</name>
</gene>
<protein>
    <submittedName>
        <fullName evidence="2">Uncharacterized protein</fullName>
    </submittedName>
</protein>
<name>Q1AS56_RUBXD</name>
<proteinExistence type="predicted"/>
<evidence type="ECO:0000313" key="2">
    <source>
        <dbReference type="EMBL" id="ABG05772.1"/>
    </source>
</evidence>
<dbReference type="KEGG" id="rxy:Rxyl_2860"/>
<dbReference type="AlphaFoldDB" id="Q1AS56"/>
<keyword evidence="1" id="KW-0472">Membrane</keyword>
<evidence type="ECO:0000313" key="3">
    <source>
        <dbReference type="Proteomes" id="UP000006637"/>
    </source>
</evidence>
<organism evidence="2 3">
    <name type="scientific">Rubrobacter xylanophilus (strain DSM 9941 / JCM 11954 / NBRC 16129 / PRD-1)</name>
    <dbReference type="NCBI Taxonomy" id="266117"/>
    <lineage>
        <taxon>Bacteria</taxon>
        <taxon>Bacillati</taxon>
        <taxon>Actinomycetota</taxon>
        <taxon>Rubrobacteria</taxon>
        <taxon>Rubrobacterales</taxon>
        <taxon>Rubrobacteraceae</taxon>
        <taxon>Rubrobacter</taxon>
    </lineage>
</organism>
<sequence>MLRAYIFPTLAAEAVLLSAGGLVLPEERLVPAALAVLVVVPALVFAVRRWTGSLSYQVRRLSPEQITAARGPRREPREQTPEELADSIVERTGEIRRALADSPSEVRIEMCAMGYRACANDMITLTHRINEELKSAGLLRRMRLRRARNRAIEALSATRESLPPGALRTTRQEHQ</sequence>
<dbReference type="Proteomes" id="UP000006637">
    <property type="component" value="Chromosome"/>
</dbReference>
<accession>Q1AS56</accession>
<feature type="transmembrane region" description="Helical" evidence="1">
    <location>
        <begin position="29"/>
        <end position="47"/>
    </location>
</feature>
<evidence type="ECO:0000256" key="1">
    <source>
        <dbReference type="SAM" id="Phobius"/>
    </source>
</evidence>
<keyword evidence="3" id="KW-1185">Reference proteome</keyword>
<keyword evidence="1" id="KW-1133">Transmembrane helix</keyword>
<reference evidence="2 3" key="1">
    <citation type="submission" date="2006-06" db="EMBL/GenBank/DDBJ databases">
        <title>Complete sequence of Rubrobacter xylanophilus DSM 9941.</title>
        <authorList>
            <consortium name="US DOE Joint Genome Institute"/>
            <person name="Copeland A."/>
            <person name="Lucas S."/>
            <person name="Lapidus A."/>
            <person name="Barry K."/>
            <person name="Detter J.C."/>
            <person name="Glavina del Rio T."/>
            <person name="Hammon N."/>
            <person name="Israni S."/>
            <person name="Dalin E."/>
            <person name="Tice H."/>
            <person name="Pitluck S."/>
            <person name="Munk A.C."/>
            <person name="Brettin T."/>
            <person name="Bruce D."/>
            <person name="Han C."/>
            <person name="Tapia R."/>
            <person name="Gilna P."/>
            <person name="Schmutz J."/>
            <person name="Larimer F."/>
            <person name="Land M."/>
            <person name="Hauser L."/>
            <person name="Kyrpides N."/>
            <person name="Lykidis A."/>
            <person name="da Costa M.S."/>
            <person name="Rainey F.A."/>
            <person name="Empadinhas N."/>
            <person name="Jolivet E."/>
            <person name="Battista J.R."/>
            <person name="Richardson P."/>
        </authorList>
    </citation>
    <scope>NUCLEOTIDE SEQUENCE [LARGE SCALE GENOMIC DNA]</scope>
    <source>
        <strain evidence="3">DSM 9941 / NBRC 16129 / PRD-1</strain>
    </source>
</reference>
<dbReference type="HOGENOM" id="CLU_130413_0_0_11"/>